<organism evidence="4 5">
    <name type="scientific">Natrarchaeobius chitinivorans</name>
    <dbReference type="NCBI Taxonomy" id="1679083"/>
    <lineage>
        <taxon>Archaea</taxon>
        <taxon>Methanobacteriati</taxon>
        <taxon>Methanobacteriota</taxon>
        <taxon>Stenosarchaea group</taxon>
        <taxon>Halobacteria</taxon>
        <taxon>Halobacteriales</taxon>
        <taxon>Natrialbaceae</taxon>
        <taxon>Natrarchaeobius</taxon>
    </lineage>
</organism>
<dbReference type="OrthoDB" id="7442at2157"/>
<dbReference type="GO" id="GO:0016616">
    <property type="term" value="F:oxidoreductase activity, acting on the CH-OH group of donors, NAD or NADP as acceptor"/>
    <property type="evidence" value="ECO:0007669"/>
    <property type="project" value="UniProtKB-ARBA"/>
</dbReference>
<evidence type="ECO:0000256" key="1">
    <source>
        <dbReference type="ARBA" id="ARBA00006484"/>
    </source>
</evidence>
<sequence length="255" mass="26976">MLDDVTAFVTGASGGIGRETAITLADHGASVALVARSDGVHETAEKIDGPTLPIQADVTDEEAVADAVDETVDRFDGLDAVVNNAGIVGPTKPVEDVSLEEWKRTLDVNLTAMFTTVHHALGHLRESDRGRIVNVSSTTAKQPVPNRVPYNASKMGVIGLTRSLALDLGDDGITVNAICPGATDGPRIRRSIADQADRLGISETEAREEIFEGKTALGTLLEPEDTADVVAFLLSDRARHVTGQDINVDAGRCWS</sequence>
<dbReference type="InterPro" id="IPR036291">
    <property type="entry name" value="NAD(P)-bd_dom_sf"/>
</dbReference>
<dbReference type="NCBIfam" id="NF005559">
    <property type="entry name" value="PRK07231.1"/>
    <property type="match status" value="1"/>
</dbReference>
<dbReference type="PANTHER" id="PTHR42760">
    <property type="entry name" value="SHORT-CHAIN DEHYDROGENASES/REDUCTASES FAMILY MEMBER"/>
    <property type="match status" value="1"/>
</dbReference>
<dbReference type="CDD" id="cd05233">
    <property type="entry name" value="SDR_c"/>
    <property type="match status" value="1"/>
</dbReference>
<dbReference type="EMBL" id="REFZ01000002">
    <property type="protein sequence ID" value="RQH02386.1"/>
    <property type="molecule type" value="Genomic_DNA"/>
</dbReference>
<gene>
    <name evidence="4" type="ORF">EA472_03530</name>
</gene>
<keyword evidence="2" id="KW-0560">Oxidoreductase</keyword>
<dbReference type="SUPFAM" id="SSF51735">
    <property type="entry name" value="NAD(P)-binding Rossmann-fold domains"/>
    <property type="match status" value="1"/>
</dbReference>
<evidence type="ECO:0000313" key="5">
    <source>
        <dbReference type="Proteomes" id="UP000281431"/>
    </source>
</evidence>
<dbReference type="PRINTS" id="PR00080">
    <property type="entry name" value="SDRFAMILY"/>
</dbReference>
<dbReference type="InterPro" id="IPR002347">
    <property type="entry name" value="SDR_fam"/>
</dbReference>
<dbReference type="Pfam" id="PF13561">
    <property type="entry name" value="adh_short_C2"/>
    <property type="match status" value="1"/>
</dbReference>
<dbReference type="Proteomes" id="UP000281431">
    <property type="component" value="Unassembled WGS sequence"/>
</dbReference>
<dbReference type="SMART" id="SM00822">
    <property type="entry name" value="PKS_KR"/>
    <property type="match status" value="1"/>
</dbReference>
<dbReference type="PANTHER" id="PTHR42760:SF133">
    <property type="entry name" value="3-OXOACYL-[ACYL-CARRIER-PROTEIN] REDUCTASE"/>
    <property type="match status" value="1"/>
</dbReference>
<evidence type="ECO:0000259" key="3">
    <source>
        <dbReference type="SMART" id="SM00822"/>
    </source>
</evidence>
<dbReference type="PROSITE" id="PS00061">
    <property type="entry name" value="ADH_SHORT"/>
    <property type="match status" value="1"/>
</dbReference>
<dbReference type="AlphaFoldDB" id="A0A3N6PSA9"/>
<proteinExistence type="inferred from homology"/>
<protein>
    <submittedName>
        <fullName evidence="4">SDR family oxidoreductase</fullName>
    </submittedName>
</protein>
<comment type="similarity">
    <text evidence="1">Belongs to the short-chain dehydrogenases/reductases (SDR) family.</text>
</comment>
<name>A0A3N6PSA9_NATCH</name>
<evidence type="ECO:0000313" key="4">
    <source>
        <dbReference type="EMBL" id="RQH02386.1"/>
    </source>
</evidence>
<dbReference type="InterPro" id="IPR057326">
    <property type="entry name" value="KR_dom"/>
</dbReference>
<dbReference type="InterPro" id="IPR020904">
    <property type="entry name" value="Sc_DH/Rdtase_CS"/>
</dbReference>
<dbReference type="PRINTS" id="PR00081">
    <property type="entry name" value="GDHRDH"/>
</dbReference>
<dbReference type="FunFam" id="3.40.50.720:FF:000084">
    <property type="entry name" value="Short-chain dehydrogenase reductase"/>
    <property type="match status" value="1"/>
</dbReference>
<reference evidence="4 5" key="1">
    <citation type="submission" date="2018-10" db="EMBL/GenBank/DDBJ databases">
        <title>Natrarchaeobius chitinivorans gen. nov., sp. nov., and Natrarchaeobius haloalkaliphilus sp. nov., alkaliphilic, chitin-utilizing haloarchaea from hypersaline alkaline lakes.</title>
        <authorList>
            <person name="Sorokin D.Y."/>
            <person name="Elcheninov A.G."/>
            <person name="Kostrikina N.A."/>
            <person name="Bale N.J."/>
            <person name="Sinninghe Damste J.S."/>
            <person name="Khijniak T.V."/>
            <person name="Kublanov I.V."/>
            <person name="Toshchakov S.V."/>
        </authorList>
    </citation>
    <scope>NUCLEOTIDE SEQUENCE [LARGE SCALE GENOMIC DNA]</scope>
    <source>
        <strain evidence="4 5">AArcht7</strain>
    </source>
</reference>
<keyword evidence="5" id="KW-1185">Reference proteome</keyword>
<comment type="caution">
    <text evidence="4">The sequence shown here is derived from an EMBL/GenBank/DDBJ whole genome shotgun (WGS) entry which is preliminary data.</text>
</comment>
<evidence type="ECO:0000256" key="2">
    <source>
        <dbReference type="ARBA" id="ARBA00023002"/>
    </source>
</evidence>
<accession>A0A3N6PSA9</accession>
<feature type="domain" description="Ketoreductase" evidence="3">
    <location>
        <begin position="5"/>
        <end position="181"/>
    </location>
</feature>
<dbReference type="Gene3D" id="3.40.50.720">
    <property type="entry name" value="NAD(P)-binding Rossmann-like Domain"/>
    <property type="match status" value="1"/>
</dbReference>